<evidence type="ECO:0000313" key="1">
    <source>
        <dbReference type="EMBL" id="AGS51788.1"/>
    </source>
</evidence>
<accession>A0A806KMW6</accession>
<proteinExistence type="predicted"/>
<dbReference type="AlphaFoldDB" id="A0A806KMW6"/>
<protein>
    <submittedName>
        <fullName evidence="1">Uncharacterized protein</fullName>
    </submittedName>
</protein>
<dbReference type="EMBL" id="JQ844171">
    <property type="protein sequence ID" value="AGS51788.1"/>
    <property type="molecule type" value="Genomic_DNA"/>
</dbReference>
<name>A0A806KMW6_9BACT</name>
<reference evidence="1" key="1">
    <citation type="submission" date="2012-03" db="EMBL/GenBank/DDBJ databases">
        <title>Functional metagenomics reveals considerable lignocellulase gene clusters in the gut microbiome of a wood-feeding higher termite.</title>
        <authorList>
            <person name="Liu N."/>
        </authorList>
    </citation>
    <scope>NUCLEOTIDE SEQUENCE</scope>
</reference>
<sequence>MRSTIIDWDNRNMGVEPFPAWLKAYLINNREDLVRNVFGLNQNTVIRIGQAERANREEARVLADLMFAQQIAFELKSHVDAGAAQRLDRGNTQVVEETTRTAKVDIAGARALPSFWQQIEKDDNGVKTRSYIWYTVYVFEGDTWDQMTAKYLYDVVGQIPDSAVRQQIAAAFDEINRQARRKEERSDAEFQHMIEMQVKQVDNLHEQELAQTAANASVARTQAEAEAEARYWAYRSGDPVAATAAALTANDTDWVRALATIASIVD</sequence>
<organism evidence="1">
    <name type="scientific">uncultured bacterium contig00053</name>
    <dbReference type="NCBI Taxonomy" id="1181537"/>
    <lineage>
        <taxon>Bacteria</taxon>
        <taxon>environmental samples</taxon>
    </lineage>
</organism>